<reference evidence="1 2" key="1">
    <citation type="submission" date="2024-03" db="EMBL/GenBank/DDBJ databases">
        <title>Adaptation during the transition from Ophiocordyceps entomopathogen to insect associate is accompanied by gene loss and intensified selection.</title>
        <authorList>
            <person name="Ward C.M."/>
            <person name="Onetto C.A."/>
            <person name="Borneman A.R."/>
        </authorList>
    </citation>
    <scope>NUCLEOTIDE SEQUENCE [LARGE SCALE GENOMIC DNA]</scope>
    <source>
        <strain evidence="1">AWRI1</strain>
        <tissue evidence="1">Single Adult Female</tissue>
    </source>
</reference>
<evidence type="ECO:0000313" key="2">
    <source>
        <dbReference type="Proteomes" id="UP001367676"/>
    </source>
</evidence>
<proteinExistence type="predicted"/>
<name>A0AAN9TCA1_9HEMI</name>
<comment type="caution">
    <text evidence="1">The sequence shown here is derived from an EMBL/GenBank/DDBJ whole genome shotgun (WGS) entry which is preliminary data.</text>
</comment>
<protein>
    <submittedName>
        <fullName evidence="1">Uncharacterized protein</fullName>
    </submittedName>
</protein>
<dbReference type="EMBL" id="JBBCAQ010000034">
    <property type="protein sequence ID" value="KAK7580160.1"/>
    <property type="molecule type" value="Genomic_DNA"/>
</dbReference>
<accession>A0AAN9TCA1</accession>
<organism evidence="1 2">
    <name type="scientific">Parthenolecanium corni</name>
    <dbReference type="NCBI Taxonomy" id="536013"/>
    <lineage>
        <taxon>Eukaryota</taxon>
        <taxon>Metazoa</taxon>
        <taxon>Ecdysozoa</taxon>
        <taxon>Arthropoda</taxon>
        <taxon>Hexapoda</taxon>
        <taxon>Insecta</taxon>
        <taxon>Pterygota</taxon>
        <taxon>Neoptera</taxon>
        <taxon>Paraneoptera</taxon>
        <taxon>Hemiptera</taxon>
        <taxon>Sternorrhyncha</taxon>
        <taxon>Coccoidea</taxon>
        <taxon>Coccidae</taxon>
        <taxon>Parthenolecanium</taxon>
    </lineage>
</organism>
<evidence type="ECO:0000313" key="1">
    <source>
        <dbReference type="EMBL" id="KAK7580160.1"/>
    </source>
</evidence>
<dbReference type="Proteomes" id="UP001367676">
    <property type="component" value="Unassembled WGS sequence"/>
</dbReference>
<gene>
    <name evidence="1" type="ORF">V9T40_000789</name>
</gene>
<sequence>MDVDEKDIKWMISANRRTEQEFNVPQPLATYLQAIGHVEEKRGKLLYLADHTLPVVVAGDKGGYHSLLINTETHNLYKEIPTLGVTGDVLMATTGPDNTVPTLPILPNDTAATQNLLGFPGATGSTGQEQEFNVPQPLATYLQAIGHVEEKRGKLLYLANHTLPVVVAGDKGGYHSLLINTETHNLYKEIPTLGVTGDVLMATTGPDNTVPTLPILPNDTAATQNLLGFPGATGSTRQEQEFNVPQPLATYLQAIGHVEEKRGKLLYLANHTLPVVVAGDKGGYHSLLINTETHNLYKEIQMLGVTGDVLMATTGLDNTVPTLPILPNDTAATQNLLGFPGATGSTRQEQEFNVPQPLATYLQAIGHVEEKRGKLLYLADHTLPVVVAGDKGGYHSLLINTETHNLYKEIPTLGVTGDVLMATTGPDNTVPTLPILPNDTAVTQNLLGFPGATGSTGQEQEFNVPQPLATYLQAIGHVEEKRGKLLYLANHTLPVVVAGDKGGYHSLLINTETHNLYKEIPTLGVTGDVLMATTGPDNTVPTLPILPNDTAATQNLLGFPGATGSTRQEQEFNVPQPLATYLQAIGHVEEKRGKLLYLANHTLPVVVAGDKGGYHSLLINTETHNLYKEIPMLGVTGDVLMATTGLDNTVPTLPILPNDTAATQNLLGFPGATGSTRQEQEFNVPQPLATYLQAIGHVEEKRGKLLYLANHTLPVVVAGDKGGYHSLLINTETHNLYKEIPTLGVTGDVLMATTGPDNTVPTLPILPNDTAATQNLLGFPGATGSTGQEQEFNVPQPLATYLQAIGHVEEKRGKLLYLANHTLPVVVAGDKGGYHSLLINTETHNLYKEIPTLGVTGDVLMATTGPDNTVPTLPILPNDTAATQNLLGFPGATGSTRQEQEFNVPQPLATYLQAIGHVEEKRGKLLYLANHTLPVVVAGDKGGYHSLLINTETHNLYKEIPMLGVTGDVLMATTGLDNTVPTLPILPNDTAATQNLLGFPGATGSTRQEQEFNVPQPLATYLQAIGHVEEKRGKLLYLANHTLPVVVAGDKGGYHSLLINTETHNLYKEIPMLGVTGDVLMATTGLDNTVPTLPILPNDTVATQNLLGFPGATGSTRQEQEFNVPQPLATYLQAIGHVEEKRGKLLYLADHTLPVVVAGDKGGYHSLLINTETHNLYKEIPTLGVTGDVLMATTGPDNTVPTLPILPNDTAATQNLLGFPGATGSTGQEQEFNVPQPLATYLQAIGHVEEKRGKLLYLANHTLPVVVAGDKGGYHSLLINTETHNLYKEIPTLGVTGDVLMATTGPDNTVPTLPILPNDTAATQNLLGFPGATGSTRQEQEFNVPQPLATYLQAIGHVEEKRGKLLYLANHTLPVVVAGDKGGYHSLLINTETHNLYKEIPMLGVTGDVLMATTGLDNTVPTLPILPNDTAATQNLLGFPGATGSTRQEQEFNVPQPLATYLQAIGHVEEKRGKLLYLADHTLPVVVAGDKGGYHSLLINTETHNLYKEIPTLGVTGDVLMATTGPDNTVPTLPILPNDTAATQNLLGFPGATGSTGQEQEFNVPQPLATYLQAIGHVEEKRGKLLYLANHTLPVVVAGDKGGYHSLLINTETHNLYKEIPTLGVTGDVLMATTGPDNTVPTLPILPNDTAATQNLLGFPGATGSTRQEQEFNVPQPLATYLQAIGHVEEKRGKLLYLANHTLPVVVAGDKGGYHSLLINTETHNLYKEIPMLGVTGDVLMATTGLDNTVPTLPILPNDTAATQNLLGFPGATGSTRQEVKQILNSDSKHFRTTAFPETVTNTRFNLQLMLNISAILSEFGTFRSDKLVIPNMTVAGSDAELIRTDPQGGQNLADTRWVDAVVQPSTVANTSLNSIGATYFAGFQLVKRNFGTAMLPNYLNWVCLTGTAGHPWNIPAGWVNNCNDRRALPQNYEHAQFAALYDSQSFRTIKVIERMVKKQSSKSVLWQLHKSELLL</sequence>
<keyword evidence="2" id="KW-1185">Reference proteome</keyword>